<dbReference type="STRING" id="44941.A0A397VSC5"/>
<name>A0A397VSC5_9GLOM</name>
<dbReference type="Proteomes" id="UP000266673">
    <property type="component" value="Unassembled WGS sequence"/>
</dbReference>
<organism evidence="1 2">
    <name type="scientific">Gigaspora rosea</name>
    <dbReference type="NCBI Taxonomy" id="44941"/>
    <lineage>
        <taxon>Eukaryota</taxon>
        <taxon>Fungi</taxon>
        <taxon>Fungi incertae sedis</taxon>
        <taxon>Mucoromycota</taxon>
        <taxon>Glomeromycotina</taxon>
        <taxon>Glomeromycetes</taxon>
        <taxon>Diversisporales</taxon>
        <taxon>Gigasporaceae</taxon>
        <taxon>Gigaspora</taxon>
    </lineage>
</organism>
<accession>A0A397VSC5</accession>
<evidence type="ECO:0000313" key="2">
    <source>
        <dbReference type="Proteomes" id="UP000266673"/>
    </source>
</evidence>
<proteinExistence type="predicted"/>
<dbReference type="EMBL" id="QKWP01000225">
    <property type="protein sequence ID" value="RIB24237.1"/>
    <property type="molecule type" value="Genomic_DNA"/>
</dbReference>
<comment type="caution">
    <text evidence="1">The sequence shown here is derived from an EMBL/GenBank/DDBJ whole genome shotgun (WGS) entry which is preliminary data.</text>
</comment>
<evidence type="ECO:0000313" key="1">
    <source>
        <dbReference type="EMBL" id="RIB24237.1"/>
    </source>
</evidence>
<sequence length="233" mass="26404">MKIQPTEISTEYLVPSQEKYNHDNLNINVDVATDIKDMQMWMQIQMRIQMRTQQLIYKYEHANMDANTCVNIDMSADVNMNIDTNTDVNVNIDANVNVDIGANAATDMYNSELFDTFLKTIKDDYEHCGSQLQAALEKLAERYNTSKIKSIPALISFLYNVNHNLDALVRVKSGVKIHVQVESVMHRKTKSGVSNSGSKENCDPHVILACKVRAIGNKKHDLSQNINKNNLNL</sequence>
<dbReference type="AlphaFoldDB" id="A0A397VSC5"/>
<keyword evidence="2" id="KW-1185">Reference proteome</keyword>
<protein>
    <submittedName>
        <fullName evidence="1">Uncharacterized protein</fullName>
    </submittedName>
</protein>
<dbReference type="OrthoDB" id="2434553at2759"/>
<reference evidence="1 2" key="1">
    <citation type="submission" date="2018-06" db="EMBL/GenBank/DDBJ databases">
        <title>Comparative genomics reveals the genomic features of Rhizophagus irregularis, R. cerebriforme, R. diaphanum and Gigaspora rosea, and their symbiotic lifestyle signature.</title>
        <authorList>
            <person name="Morin E."/>
            <person name="San Clemente H."/>
            <person name="Chen E.C.H."/>
            <person name="De La Providencia I."/>
            <person name="Hainaut M."/>
            <person name="Kuo A."/>
            <person name="Kohler A."/>
            <person name="Murat C."/>
            <person name="Tang N."/>
            <person name="Roy S."/>
            <person name="Loubradou J."/>
            <person name="Henrissat B."/>
            <person name="Grigoriev I.V."/>
            <person name="Corradi N."/>
            <person name="Roux C."/>
            <person name="Martin F.M."/>
        </authorList>
    </citation>
    <scope>NUCLEOTIDE SEQUENCE [LARGE SCALE GENOMIC DNA]</scope>
    <source>
        <strain evidence="1 2">DAOM 194757</strain>
    </source>
</reference>
<gene>
    <name evidence="1" type="ORF">C2G38_2169148</name>
</gene>